<accession>A0ABY4L7C1</accession>
<keyword evidence="6" id="KW-0812">Transmembrane</keyword>
<dbReference type="Proteomes" id="UP000832041">
    <property type="component" value="Chromosome"/>
</dbReference>
<evidence type="ECO:0000256" key="6">
    <source>
        <dbReference type="SAM" id="Phobius"/>
    </source>
</evidence>
<feature type="chain" id="PRO_5046643166" evidence="7">
    <location>
        <begin position="37"/>
        <end position="207"/>
    </location>
</feature>
<organism evidence="9 10">
    <name type="scientific">Thermobifida alba</name>
    <name type="common">Thermomonospora alba</name>
    <dbReference type="NCBI Taxonomy" id="53522"/>
    <lineage>
        <taxon>Bacteria</taxon>
        <taxon>Bacillati</taxon>
        <taxon>Actinomycetota</taxon>
        <taxon>Actinomycetes</taxon>
        <taxon>Streptosporangiales</taxon>
        <taxon>Nocardiopsidaceae</taxon>
        <taxon>Thermobifida</taxon>
    </lineage>
</organism>
<dbReference type="PANTHER" id="PTHR34820">
    <property type="entry name" value="INNER MEMBRANE PROTEIN YEBZ"/>
    <property type="match status" value="1"/>
</dbReference>
<dbReference type="RefSeq" id="WP_248591317.1">
    <property type="nucleotide sequence ID" value="NZ_BAABEB010000011.1"/>
</dbReference>
<dbReference type="InterPro" id="IPR032694">
    <property type="entry name" value="CopC/D"/>
</dbReference>
<dbReference type="SUPFAM" id="SSF81296">
    <property type="entry name" value="E set domains"/>
    <property type="match status" value="1"/>
</dbReference>
<feature type="region of interest" description="Disordered" evidence="5">
    <location>
        <begin position="132"/>
        <end position="171"/>
    </location>
</feature>
<keyword evidence="10" id="KW-1185">Reference proteome</keyword>
<evidence type="ECO:0000256" key="3">
    <source>
        <dbReference type="ARBA" id="ARBA00022729"/>
    </source>
</evidence>
<feature type="signal peptide" evidence="7">
    <location>
        <begin position="1"/>
        <end position="36"/>
    </location>
</feature>
<keyword evidence="6" id="KW-1133">Transmembrane helix</keyword>
<evidence type="ECO:0000313" key="10">
    <source>
        <dbReference type="Proteomes" id="UP000832041"/>
    </source>
</evidence>
<feature type="compositionally biased region" description="Acidic residues" evidence="5">
    <location>
        <begin position="150"/>
        <end position="166"/>
    </location>
</feature>
<evidence type="ECO:0000256" key="7">
    <source>
        <dbReference type="SAM" id="SignalP"/>
    </source>
</evidence>
<feature type="transmembrane region" description="Helical" evidence="6">
    <location>
        <begin position="176"/>
        <end position="197"/>
    </location>
</feature>
<dbReference type="Gene3D" id="2.60.40.1220">
    <property type="match status" value="1"/>
</dbReference>
<evidence type="ECO:0000259" key="8">
    <source>
        <dbReference type="Pfam" id="PF04234"/>
    </source>
</evidence>
<evidence type="ECO:0000256" key="2">
    <source>
        <dbReference type="ARBA" id="ARBA00022723"/>
    </source>
</evidence>
<keyword evidence="6" id="KW-0472">Membrane</keyword>
<dbReference type="PANTHER" id="PTHR34820:SF4">
    <property type="entry name" value="INNER MEMBRANE PROTEIN YEBZ"/>
    <property type="match status" value="1"/>
</dbReference>
<comment type="subcellular location">
    <subcellularLocation>
        <location evidence="1">Cell envelope</location>
    </subcellularLocation>
</comment>
<proteinExistence type="predicted"/>
<keyword evidence="4" id="KW-0186">Copper</keyword>
<dbReference type="Pfam" id="PF04234">
    <property type="entry name" value="CopC"/>
    <property type="match status" value="1"/>
</dbReference>
<keyword evidence="3 7" id="KW-0732">Signal</keyword>
<dbReference type="InterPro" id="IPR014756">
    <property type="entry name" value="Ig_E-set"/>
</dbReference>
<feature type="domain" description="CopC" evidence="8">
    <location>
        <begin position="37"/>
        <end position="130"/>
    </location>
</feature>
<reference evidence="9 10" key="1">
    <citation type="submission" date="2020-04" db="EMBL/GenBank/DDBJ databases">
        <title>Thermobifida alba genome sequencing and assembly.</title>
        <authorList>
            <person name="Luzics S."/>
            <person name="Horvath B."/>
            <person name="Nagy I."/>
            <person name="Toth A."/>
            <person name="Nagy I."/>
            <person name="Kukolya J."/>
        </authorList>
    </citation>
    <scope>NUCLEOTIDE SEQUENCE [LARGE SCALE GENOMIC DNA]</scope>
    <source>
        <strain evidence="9 10">DSM 43795</strain>
    </source>
</reference>
<name>A0ABY4L7C1_THEAE</name>
<dbReference type="InterPro" id="IPR014755">
    <property type="entry name" value="Cu-Rt/internalin_Ig-like"/>
</dbReference>
<evidence type="ECO:0000256" key="4">
    <source>
        <dbReference type="ARBA" id="ARBA00023008"/>
    </source>
</evidence>
<feature type="compositionally biased region" description="Low complexity" evidence="5">
    <location>
        <begin position="132"/>
        <end position="148"/>
    </location>
</feature>
<gene>
    <name evidence="9" type="ORF">FOF52_19170</name>
</gene>
<sequence>MPATSASSPGGRITALLTGLLLALALSVGLAPAAQAHNTLVSSSPEDGATLDAPPEEVVLTFNANVMEGGNGIVVTGPDGTDHADGEVVIDGVTASVGLTPLTQPGEYTVEYRIISADGHPLSDSLSFTLDESAVPEPAESESPSPAEQPGEDDTSSPVSDEEEAATDARSLAGPLAPVLGVLAAIGGIAVIAIIVIRLRRRPGSGD</sequence>
<dbReference type="EMBL" id="CP051627">
    <property type="protein sequence ID" value="UPT22806.1"/>
    <property type="molecule type" value="Genomic_DNA"/>
</dbReference>
<protein>
    <submittedName>
        <fullName evidence="9">Copper resistance protein CopC</fullName>
    </submittedName>
</protein>
<keyword evidence="2" id="KW-0479">Metal-binding</keyword>
<dbReference type="InterPro" id="IPR007348">
    <property type="entry name" value="CopC_dom"/>
</dbReference>
<evidence type="ECO:0000256" key="1">
    <source>
        <dbReference type="ARBA" id="ARBA00004196"/>
    </source>
</evidence>
<evidence type="ECO:0000256" key="5">
    <source>
        <dbReference type="SAM" id="MobiDB-lite"/>
    </source>
</evidence>
<evidence type="ECO:0000313" key="9">
    <source>
        <dbReference type="EMBL" id="UPT22806.1"/>
    </source>
</evidence>